<dbReference type="PATRIC" id="fig|1263870.3.peg.4669"/>
<organism evidence="1 2">
    <name type="scientific">Rhodopirellula sallentina SM41</name>
    <dbReference type="NCBI Taxonomy" id="1263870"/>
    <lineage>
        <taxon>Bacteria</taxon>
        <taxon>Pseudomonadati</taxon>
        <taxon>Planctomycetota</taxon>
        <taxon>Planctomycetia</taxon>
        <taxon>Pirellulales</taxon>
        <taxon>Pirellulaceae</taxon>
        <taxon>Rhodopirellula</taxon>
    </lineage>
</organism>
<dbReference type="EMBL" id="ANOH01000296">
    <property type="protein sequence ID" value="EMI54146.1"/>
    <property type="molecule type" value="Genomic_DNA"/>
</dbReference>
<reference evidence="1 2" key="1">
    <citation type="journal article" date="2013" name="Mar. Genomics">
        <title>Expression of sulfatases in Rhodopirellula baltica and the diversity of sulfatases in the genus Rhodopirellula.</title>
        <authorList>
            <person name="Wegner C.E."/>
            <person name="Richter-Heitmann T."/>
            <person name="Klindworth A."/>
            <person name="Klockow C."/>
            <person name="Richter M."/>
            <person name="Achstetter T."/>
            <person name="Glockner F.O."/>
            <person name="Harder J."/>
        </authorList>
    </citation>
    <scope>NUCLEOTIDE SEQUENCE [LARGE SCALE GENOMIC DNA]</scope>
    <source>
        <strain evidence="1 2">SM41</strain>
    </source>
</reference>
<evidence type="ECO:0000313" key="2">
    <source>
        <dbReference type="Proteomes" id="UP000011885"/>
    </source>
</evidence>
<dbReference type="AlphaFoldDB" id="M5U8E7"/>
<accession>M5U8E7</accession>
<name>M5U8E7_9BACT</name>
<proteinExistence type="predicted"/>
<dbReference type="Proteomes" id="UP000011885">
    <property type="component" value="Unassembled WGS sequence"/>
</dbReference>
<comment type="caution">
    <text evidence="1">The sequence shown here is derived from an EMBL/GenBank/DDBJ whole genome shotgun (WGS) entry which is preliminary data.</text>
</comment>
<sequence>METHALMSIAMAMESRTDSRWYLLSRRTFGLTGAERKINHFQEDAFEGSASNPIVIWPIGETTSHSS</sequence>
<keyword evidence="2" id="KW-1185">Reference proteome</keyword>
<protein>
    <submittedName>
        <fullName evidence="1">Uncharacterized protein</fullName>
    </submittedName>
</protein>
<gene>
    <name evidence="1" type="ORF">RSSM_04416</name>
</gene>
<evidence type="ECO:0000313" key="1">
    <source>
        <dbReference type="EMBL" id="EMI54146.1"/>
    </source>
</evidence>